<evidence type="ECO:0000313" key="1">
    <source>
        <dbReference type="EMBL" id="GMF63087.1"/>
    </source>
</evidence>
<reference evidence="1" key="1">
    <citation type="submission" date="2023-04" db="EMBL/GenBank/DDBJ databases">
        <title>Phytophthora fragariaefolia NBRC 109709.</title>
        <authorList>
            <person name="Ichikawa N."/>
            <person name="Sato H."/>
            <person name="Tonouchi N."/>
        </authorList>
    </citation>
    <scope>NUCLEOTIDE SEQUENCE</scope>
    <source>
        <strain evidence="1">NBRC 109709</strain>
    </source>
</reference>
<dbReference type="AlphaFoldDB" id="A0A9W6YBX2"/>
<dbReference type="OrthoDB" id="113389at2759"/>
<dbReference type="Proteomes" id="UP001165121">
    <property type="component" value="Unassembled WGS sequence"/>
</dbReference>
<name>A0A9W6YBX2_9STRA</name>
<organism evidence="1 2">
    <name type="scientific">Phytophthora fragariaefolia</name>
    <dbReference type="NCBI Taxonomy" id="1490495"/>
    <lineage>
        <taxon>Eukaryota</taxon>
        <taxon>Sar</taxon>
        <taxon>Stramenopiles</taxon>
        <taxon>Oomycota</taxon>
        <taxon>Peronosporomycetes</taxon>
        <taxon>Peronosporales</taxon>
        <taxon>Peronosporaceae</taxon>
        <taxon>Phytophthora</taxon>
    </lineage>
</organism>
<sequence length="147" mass="16719">MVESQVPGEPTTTALYYDGKFHMLPQNFEFPKVGAFGAWQLWWFGNGARGYPPLRRIGTHDLPRQSMRKTFSNWANLMQCMSDAALEMGCQVKVDMTEQEAENVFRVGLQNLPLPASTRKRRVSELSLGTTLRLARQAAKRSRRAPM</sequence>
<comment type="caution">
    <text evidence="1">The sequence shown here is derived from an EMBL/GenBank/DDBJ whole genome shotgun (WGS) entry which is preliminary data.</text>
</comment>
<evidence type="ECO:0000313" key="2">
    <source>
        <dbReference type="Proteomes" id="UP001165121"/>
    </source>
</evidence>
<dbReference type="EMBL" id="BSXT01006799">
    <property type="protein sequence ID" value="GMF63087.1"/>
    <property type="molecule type" value="Genomic_DNA"/>
</dbReference>
<accession>A0A9W6YBX2</accession>
<keyword evidence="2" id="KW-1185">Reference proteome</keyword>
<gene>
    <name evidence="1" type="ORF">Pfra01_002754400</name>
</gene>
<proteinExistence type="predicted"/>
<protein>
    <submittedName>
        <fullName evidence="1">Unnamed protein product</fullName>
    </submittedName>
</protein>